<evidence type="ECO:0000259" key="2">
    <source>
        <dbReference type="Pfam" id="PF25583"/>
    </source>
</evidence>
<organism evidence="3">
    <name type="scientific">freshwater metagenome</name>
    <dbReference type="NCBI Taxonomy" id="449393"/>
    <lineage>
        <taxon>unclassified sequences</taxon>
        <taxon>metagenomes</taxon>
        <taxon>ecological metagenomes</taxon>
    </lineage>
</organism>
<dbReference type="InterPro" id="IPR057727">
    <property type="entry name" value="WCX_dom"/>
</dbReference>
<name>A0A6J6CXW3_9ZZZZ</name>
<evidence type="ECO:0000259" key="1">
    <source>
        <dbReference type="Pfam" id="PF13280"/>
    </source>
</evidence>
<dbReference type="PROSITE" id="PS52050">
    <property type="entry name" value="WYL"/>
    <property type="match status" value="1"/>
</dbReference>
<dbReference type="InterPro" id="IPR051534">
    <property type="entry name" value="CBASS_pafABC_assoc_protein"/>
</dbReference>
<feature type="domain" description="WCX" evidence="2">
    <location>
        <begin position="278"/>
        <end position="319"/>
    </location>
</feature>
<protein>
    <submittedName>
        <fullName evidence="3">Unannotated protein</fullName>
    </submittedName>
</protein>
<dbReference type="Pfam" id="PF13280">
    <property type="entry name" value="WYL"/>
    <property type="match status" value="1"/>
</dbReference>
<accession>A0A6J6CXW3</accession>
<gene>
    <name evidence="3" type="ORF">UFOPK1591_00404</name>
</gene>
<dbReference type="AlphaFoldDB" id="A0A6J6CXW3"/>
<dbReference type="EMBL" id="CAEZTD010000020">
    <property type="protein sequence ID" value="CAB4556451.1"/>
    <property type="molecule type" value="Genomic_DNA"/>
</dbReference>
<dbReference type="Pfam" id="PF25583">
    <property type="entry name" value="WCX"/>
    <property type="match status" value="1"/>
</dbReference>
<dbReference type="InterPro" id="IPR026881">
    <property type="entry name" value="WYL_dom"/>
</dbReference>
<evidence type="ECO:0000313" key="3">
    <source>
        <dbReference type="EMBL" id="CAB4556451.1"/>
    </source>
</evidence>
<feature type="domain" description="WYL" evidence="1">
    <location>
        <begin position="155"/>
        <end position="219"/>
    </location>
</feature>
<reference evidence="3" key="1">
    <citation type="submission" date="2020-05" db="EMBL/GenBank/DDBJ databases">
        <authorList>
            <person name="Chiriac C."/>
            <person name="Salcher M."/>
            <person name="Ghai R."/>
            <person name="Kavagutti S V."/>
        </authorList>
    </citation>
    <scope>NUCLEOTIDE SEQUENCE</scope>
</reference>
<dbReference type="PANTHER" id="PTHR34580">
    <property type="match status" value="1"/>
</dbReference>
<sequence length="329" mass="36316">MAARVTKDERIFSLILALVASRDGLTKQQILSTVHGYATDFASGKNREALERKFERDKGEVRDMGVNIEMIEPTGEAGTTHNQRYFISHSDYDLPESMTLTPKEMTLLGLAGRAWQERSLMEDARNGLTKLTALGVDADDSLVGVSPQMATGGRILGIVSSAIDSKRALHFQYIKPGDNAAKSRMAAPLGLLFWKGHWYMLAFDLLAGGERTFLLDRIASDPKVDEEIVHERDNEDFAARLQVELEQLEKLNEATIELTPGSDARLRLAVKYGFLADTATIYVPYADEALLADELAGFGPEVRVIAPPSLIDAVKQRLTTVIETHKAVK</sequence>
<dbReference type="PANTHER" id="PTHR34580:SF3">
    <property type="entry name" value="PROTEIN PAFB"/>
    <property type="match status" value="1"/>
</dbReference>
<proteinExistence type="predicted"/>